<evidence type="ECO:0000313" key="3">
    <source>
        <dbReference type="EMBL" id="SGY35716.1"/>
    </source>
</evidence>
<sequence>MPRQFAPSMSLFVILVSFFSHLVPVLAHIEMLHPYAINSKYDPQTLEANKDYSMTAPLLSNGANYPCKGYNTPSAYSTLNSVDTLVSGTSYTVELAGTAVHGGGSCQFSVSYDQSKTFAVIASIIGGCPIGLKFTIPIPNLPSAKKATFAWTWFNLIGNREEYMNCAIVDIQGPNQQTSYTGPTPFRANTFADGTCITTEGQEVVFPNPGKSVQYLGTSTKSTPATVLNNCAFDQDNTVVIVSSSGSSTSSTTTTTRSSTTTTAAASSTTTTTTTAASSSTTTSTVSPTSTSRTTITFAPSTTPATPTTKSSTTTKTTAKKTTTTTKTTSTQRHSTKTVATPTPSPTAAAAAQTTYLRCDSSTTFSLCLTPVKGSNQPTCVFMGNVAAGTVCSDGQIIFAS</sequence>
<accession>A0A2X0MLQ9</accession>
<feature type="region of interest" description="Disordered" evidence="1">
    <location>
        <begin position="243"/>
        <end position="347"/>
    </location>
</feature>
<dbReference type="Proteomes" id="UP000249464">
    <property type="component" value="Unassembled WGS sequence"/>
</dbReference>
<dbReference type="PANTHER" id="PTHR36182:SF1">
    <property type="entry name" value="PROTEIN, PUTATIVE (AFU_ORTHOLOGUE AFUA_6G10930)-RELATED"/>
    <property type="match status" value="1"/>
</dbReference>
<dbReference type="PANTHER" id="PTHR36182">
    <property type="entry name" value="PROTEIN, PUTATIVE (AFU_ORTHOLOGUE AFUA_6G10930)-RELATED"/>
    <property type="match status" value="1"/>
</dbReference>
<protein>
    <submittedName>
        <fullName evidence="3">BQ5605_C002g01795 protein</fullName>
    </submittedName>
</protein>
<proteinExistence type="predicted"/>
<gene>
    <name evidence="3" type="primary">BQ5605_C002g01795</name>
    <name evidence="3" type="ORF">BQ5605_C002G01795</name>
</gene>
<evidence type="ECO:0000313" key="4">
    <source>
        <dbReference type="Proteomes" id="UP000249464"/>
    </source>
</evidence>
<dbReference type="EMBL" id="FQNC01000041">
    <property type="protein sequence ID" value="SGY35716.1"/>
    <property type="molecule type" value="Genomic_DNA"/>
</dbReference>
<feature type="chain" id="PRO_5016164809" evidence="2">
    <location>
        <begin position="28"/>
        <end position="401"/>
    </location>
</feature>
<feature type="signal peptide" evidence="2">
    <location>
        <begin position="1"/>
        <end position="27"/>
    </location>
</feature>
<dbReference type="AlphaFoldDB" id="A0A2X0MLQ9"/>
<evidence type="ECO:0000256" key="1">
    <source>
        <dbReference type="SAM" id="MobiDB-lite"/>
    </source>
</evidence>
<dbReference type="STRING" id="796604.A0A2X0MLQ9"/>
<organism evidence="3 4">
    <name type="scientific">Microbotryum silenes-dioicae</name>
    <dbReference type="NCBI Taxonomy" id="796604"/>
    <lineage>
        <taxon>Eukaryota</taxon>
        <taxon>Fungi</taxon>
        <taxon>Dikarya</taxon>
        <taxon>Basidiomycota</taxon>
        <taxon>Pucciniomycotina</taxon>
        <taxon>Microbotryomycetes</taxon>
        <taxon>Microbotryales</taxon>
        <taxon>Microbotryaceae</taxon>
        <taxon>Microbotryum</taxon>
    </lineage>
</organism>
<evidence type="ECO:0000256" key="2">
    <source>
        <dbReference type="SAM" id="SignalP"/>
    </source>
</evidence>
<keyword evidence="4" id="KW-1185">Reference proteome</keyword>
<keyword evidence="2" id="KW-0732">Signal</keyword>
<name>A0A2X0MLQ9_9BASI</name>
<reference evidence="3 4" key="1">
    <citation type="submission" date="2016-11" db="EMBL/GenBank/DDBJ databases">
        <authorList>
            <person name="Jaros S."/>
            <person name="Januszkiewicz K."/>
            <person name="Wedrychowicz H."/>
        </authorList>
    </citation>
    <scope>NUCLEOTIDE SEQUENCE [LARGE SCALE GENOMIC DNA]</scope>
</reference>
<dbReference type="Gene3D" id="2.70.50.70">
    <property type="match status" value="1"/>
</dbReference>